<gene>
    <name evidence="1" type="ORF">H7U32_06250</name>
</gene>
<comment type="caution">
    <text evidence="1">The sequence shown here is derived from an EMBL/GenBank/DDBJ whole genome shotgun (WGS) entry which is preliminary data.</text>
</comment>
<dbReference type="AlphaFoldDB" id="A0A938WYF5"/>
<accession>A0A938WYF5</accession>
<keyword evidence="2" id="KW-1185">Reference proteome</keyword>
<dbReference type="Pfam" id="PF05133">
    <property type="entry name" value="SPP1_portal"/>
    <property type="match status" value="1"/>
</dbReference>
<dbReference type="EMBL" id="JACLYU010000010">
    <property type="protein sequence ID" value="MBM6699913.1"/>
    <property type="molecule type" value="Genomic_DNA"/>
</dbReference>
<dbReference type="Proteomes" id="UP000718821">
    <property type="component" value="Unassembled WGS sequence"/>
</dbReference>
<sequence>MSGFYLADGTRLDMAPKVNGSPFLSTSSSLIGPIIGVADEDMPVIRQLLKVWRDKYPRNLIRTAYYDAKERFRDFRISIPDTIKTKARPMIGWPAKAVRSLSDLSVLEGLSIPGDDTHGLKDLFDDNRLDVEIPQCIVSCYTHSCSFMTVSADPDDEDRIVFTPRSADWSSAIWDRMNRRIAAALTITENDAEGRITGFDVWLPRRVYRCRGRIMPWTAEAHETHLDECTVVPFIHDPQMNRPFGRSRINRTVMSLTDIGFRTVVRMEASAEFYSVPKLWFLGADRDAFRGDTWSSLISAINAIGKDEDGDLPQINQITQASMQPHSDMLKTVAMLAASEMSVPVDEMGITLDNPSSAEAMAAAERKLTRIADRQNRIFTRAIRDMLAIAVRLRGEDPSDMRDVRPIWSPTREVSIGARADAFSKIAQVQPAFAQSEAGWRYAGFSQDDVASIISAVKTQQARGVLDQLVNGGADGGQPTQPYTEP</sequence>
<name>A0A938WYF5_9BIFI</name>
<proteinExistence type="predicted"/>
<reference evidence="1" key="1">
    <citation type="submission" date="2020-08" db="EMBL/GenBank/DDBJ databases">
        <authorList>
            <person name="Cejkova D."/>
            <person name="Kubasova T."/>
            <person name="Jahodarova E."/>
            <person name="Rychlik I."/>
        </authorList>
    </citation>
    <scope>NUCLEOTIDE SEQUENCE</scope>
    <source>
        <strain evidence="1">An836</strain>
    </source>
</reference>
<reference evidence="1" key="2">
    <citation type="journal article" date="2021" name="Sci. Rep.">
        <title>The distribution of antibiotic resistance genes in chicken gut microbiota commensals.</title>
        <authorList>
            <person name="Juricova H."/>
            <person name="Matiasovicova J."/>
            <person name="Kubasova T."/>
            <person name="Cejkova D."/>
            <person name="Rychlik I."/>
        </authorList>
    </citation>
    <scope>NUCLEOTIDE SEQUENCE</scope>
    <source>
        <strain evidence="1">An836</strain>
    </source>
</reference>
<evidence type="ECO:0000313" key="2">
    <source>
        <dbReference type="Proteomes" id="UP000718821"/>
    </source>
</evidence>
<dbReference type="RefSeq" id="WP_204469034.1">
    <property type="nucleotide sequence ID" value="NZ_JACLYU010000010.1"/>
</dbReference>
<protein>
    <submittedName>
        <fullName evidence="1">Phage portal protein</fullName>
    </submittedName>
</protein>
<evidence type="ECO:0000313" key="1">
    <source>
        <dbReference type="EMBL" id="MBM6699913.1"/>
    </source>
</evidence>
<organism evidence="1 2">
    <name type="scientific">Bifidobacterium pullorum subsp. saeculare</name>
    <dbReference type="NCBI Taxonomy" id="78257"/>
    <lineage>
        <taxon>Bacteria</taxon>
        <taxon>Bacillati</taxon>
        <taxon>Actinomycetota</taxon>
        <taxon>Actinomycetes</taxon>
        <taxon>Bifidobacteriales</taxon>
        <taxon>Bifidobacteriaceae</taxon>
        <taxon>Bifidobacterium</taxon>
    </lineage>
</organism>
<dbReference type="InterPro" id="IPR021145">
    <property type="entry name" value="Portal_protein_SPP1_Gp6-like"/>
</dbReference>